<evidence type="ECO:0000313" key="2">
    <source>
        <dbReference type="EMBL" id="KAF2106279.1"/>
    </source>
</evidence>
<gene>
    <name evidence="2" type="ORF">BDV96DRAFT_508133</name>
</gene>
<feature type="non-terminal residue" evidence="2">
    <location>
        <position position="1"/>
    </location>
</feature>
<sequence length="279" mass="30105">QQQQHLQSPSPYANTSFSQSLASPAHQQFAQNRQNISPSSANSTVPSYATPQNPQPSPGLVPSHNQQQSMAAPAIKPEPSSQSMQVQTPVKAVPQSPVSPTAQARDQERMTTLLEINTLLIREAVGLQKEGKAGQIGQAPAQDGKPEGEKQTPTKEYLELMRRLQSNLAFLAQNAEKTHKPNQPVQPGPAIMAAPSAPDELVKLYVKLQTLFPGWKGQTMPMKASPGPQRTPSTTQQPNSAGLQGFMQPPNSAGLMNPNNAVKQEQRQQTSTPPQNPQP</sequence>
<organism evidence="2 3">
    <name type="scientific">Lophiotrema nucula</name>
    <dbReference type="NCBI Taxonomy" id="690887"/>
    <lineage>
        <taxon>Eukaryota</taxon>
        <taxon>Fungi</taxon>
        <taxon>Dikarya</taxon>
        <taxon>Ascomycota</taxon>
        <taxon>Pezizomycotina</taxon>
        <taxon>Dothideomycetes</taxon>
        <taxon>Pleosporomycetidae</taxon>
        <taxon>Pleosporales</taxon>
        <taxon>Lophiotremataceae</taxon>
        <taxon>Lophiotrema</taxon>
    </lineage>
</organism>
<dbReference type="Proteomes" id="UP000799770">
    <property type="component" value="Unassembled WGS sequence"/>
</dbReference>
<keyword evidence="3" id="KW-1185">Reference proteome</keyword>
<dbReference type="AlphaFoldDB" id="A0A6A5YG61"/>
<evidence type="ECO:0000313" key="3">
    <source>
        <dbReference type="Proteomes" id="UP000799770"/>
    </source>
</evidence>
<dbReference type="OrthoDB" id="2530523at2759"/>
<evidence type="ECO:0000256" key="1">
    <source>
        <dbReference type="SAM" id="MobiDB-lite"/>
    </source>
</evidence>
<feature type="region of interest" description="Disordered" evidence="1">
    <location>
        <begin position="1"/>
        <end position="107"/>
    </location>
</feature>
<dbReference type="EMBL" id="ML977364">
    <property type="protein sequence ID" value="KAF2106279.1"/>
    <property type="molecule type" value="Genomic_DNA"/>
</dbReference>
<proteinExistence type="predicted"/>
<protein>
    <submittedName>
        <fullName evidence="2">Uncharacterized protein</fullName>
    </submittedName>
</protein>
<feature type="compositionally biased region" description="Polar residues" evidence="1">
    <location>
        <begin position="1"/>
        <end position="52"/>
    </location>
</feature>
<accession>A0A6A5YG61</accession>
<name>A0A6A5YG61_9PLEO</name>
<feature type="region of interest" description="Disordered" evidence="1">
    <location>
        <begin position="130"/>
        <end position="152"/>
    </location>
</feature>
<reference evidence="2" key="1">
    <citation type="journal article" date="2020" name="Stud. Mycol.">
        <title>101 Dothideomycetes genomes: a test case for predicting lifestyles and emergence of pathogens.</title>
        <authorList>
            <person name="Haridas S."/>
            <person name="Albert R."/>
            <person name="Binder M."/>
            <person name="Bloem J."/>
            <person name="Labutti K."/>
            <person name="Salamov A."/>
            <person name="Andreopoulos B."/>
            <person name="Baker S."/>
            <person name="Barry K."/>
            <person name="Bills G."/>
            <person name="Bluhm B."/>
            <person name="Cannon C."/>
            <person name="Castanera R."/>
            <person name="Culley D."/>
            <person name="Daum C."/>
            <person name="Ezra D."/>
            <person name="Gonzalez J."/>
            <person name="Henrissat B."/>
            <person name="Kuo A."/>
            <person name="Liang C."/>
            <person name="Lipzen A."/>
            <person name="Lutzoni F."/>
            <person name="Magnuson J."/>
            <person name="Mondo S."/>
            <person name="Nolan M."/>
            <person name="Ohm R."/>
            <person name="Pangilinan J."/>
            <person name="Park H.-J."/>
            <person name="Ramirez L."/>
            <person name="Alfaro M."/>
            <person name="Sun H."/>
            <person name="Tritt A."/>
            <person name="Yoshinaga Y."/>
            <person name="Zwiers L.-H."/>
            <person name="Turgeon B."/>
            <person name="Goodwin S."/>
            <person name="Spatafora J."/>
            <person name="Crous P."/>
            <person name="Grigoriev I."/>
        </authorList>
    </citation>
    <scope>NUCLEOTIDE SEQUENCE</scope>
    <source>
        <strain evidence="2">CBS 627.86</strain>
    </source>
</reference>
<feature type="compositionally biased region" description="Polar residues" evidence="1">
    <location>
        <begin position="228"/>
        <end position="242"/>
    </location>
</feature>
<feature type="region of interest" description="Disordered" evidence="1">
    <location>
        <begin position="216"/>
        <end position="279"/>
    </location>
</feature>
<feature type="compositionally biased region" description="Polar residues" evidence="1">
    <location>
        <begin position="79"/>
        <end position="88"/>
    </location>
</feature>